<dbReference type="GO" id="GO:0003677">
    <property type="term" value="F:DNA binding"/>
    <property type="evidence" value="ECO:0007669"/>
    <property type="project" value="InterPro"/>
</dbReference>
<evidence type="ECO:0000313" key="3">
    <source>
        <dbReference type="EMBL" id="RHB37668.1"/>
    </source>
</evidence>
<protein>
    <submittedName>
        <fullName evidence="3">LytTR family transcriptional regulator</fullName>
    </submittedName>
</protein>
<name>A0A413VVU4_9BACE</name>
<keyword evidence="1" id="KW-1133">Transmembrane helix</keyword>
<accession>A0A413VVU4</accession>
<dbReference type="PANTHER" id="PTHR37299:SF1">
    <property type="entry name" value="STAGE 0 SPORULATION PROTEIN A HOMOLOG"/>
    <property type="match status" value="1"/>
</dbReference>
<dbReference type="EMBL" id="QSGO01000002">
    <property type="protein sequence ID" value="RHB37668.1"/>
    <property type="molecule type" value="Genomic_DNA"/>
</dbReference>
<evidence type="ECO:0000256" key="1">
    <source>
        <dbReference type="SAM" id="Phobius"/>
    </source>
</evidence>
<keyword evidence="1" id="KW-0812">Transmembrane</keyword>
<dbReference type="Gene3D" id="2.40.50.1020">
    <property type="entry name" value="LytTr DNA-binding domain"/>
    <property type="match status" value="1"/>
</dbReference>
<dbReference type="Pfam" id="PF04397">
    <property type="entry name" value="LytTR"/>
    <property type="match status" value="1"/>
</dbReference>
<dbReference type="SMART" id="SM00850">
    <property type="entry name" value="LytTR"/>
    <property type="match status" value="1"/>
</dbReference>
<dbReference type="GO" id="GO:0000156">
    <property type="term" value="F:phosphorelay response regulator activity"/>
    <property type="evidence" value="ECO:0007669"/>
    <property type="project" value="InterPro"/>
</dbReference>
<feature type="domain" description="HTH LytTR-type" evidence="2">
    <location>
        <begin position="170"/>
        <end position="274"/>
    </location>
</feature>
<feature type="transmembrane region" description="Helical" evidence="1">
    <location>
        <begin position="74"/>
        <end position="95"/>
    </location>
</feature>
<feature type="transmembrane region" description="Helical" evidence="1">
    <location>
        <begin position="47"/>
        <end position="67"/>
    </location>
</feature>
<reference evidence="3 4" key="1">
    <citation type="submission" date="2018-08" db="EMBL/GenBank/DDBJ databases">
        <title>A genome reference for cultivated species of the human gut microbiota.</title>
        <authorList>
            <person name="Zou Y."/>
            <person name="Xue W."/>
            <person name="Luo G."/>
        </authorList>
    </citation>
    <scope>NUCLEOTIDE SEQUENCE [LARGE SCALE GENOMIC DNA]</scope>
    <source>
        <strain evidence="3 4">AM40-30BH</strain>
    </source>
</reference>
<proteinExistence type="predicted"/>
<comment type="caution">
    <text evidence="3">The sequence shown here is derived from an EMBL/GenBank/DDBJ whole genome shotgun (WGS) entry which is preliminary data.</text>
</comment>
<dbReference type="RefSeq" id="WP_002559380.1">
    <property type="nucleotide sequence ID" value="NZ_CABJFV010000002.1"/>
</dbReference>
<gene>
    <name evidence="3" type="ORF">DW888_03610</name>
</gene>
<dbReference type="PANTHER" id="PTHR37299">
    <property type="entry name" value="TRANSCRIPTIONAL REGULATOR-RELATED"/>
    <property type="match status" value="1"/>
</dbReference>
<dbReference type="PROSITE" id="PS50930">
    <property type="entry name" value="HTH_LYTTR"/>
    <property type="match status" value="1"/>
</dbReference>
<evidence type="ECO:0000313" key="4">
    <source>
        <dbReference type="Proteomes" id="UP000284379"/>
    </source>
</evidence>
<keyword evidence="1" id="KW-0472">Membrane</keyword>
<dbReference type="InterPro" id="IPR046947">
    <property type="entry name" value="LytR-like"/>
</dbReference>
<dbReference type="AlphaFoldDB" id="A0A413VVU4"/>
<sequence length="274" mass="30822">MQAHPIMESSRRWIPVLLMVLVAIGVQAWLLTAYAGVDLLSALVDGAVSIGLFCGLAYLSWFVIGFVSSVQTEIIVSVLAILFWLAGGFALQGWIETMAGSSYLPFAETLPFRALVGALCWTNVMMWYKYYSLQALRLPAEEIAEVEDRQNEEEAVDASSQSVEEYLDRITVKDGARIHLVATNDLIYVQACGDYVTLFTPEGQFVKELTMKYLEKHLPVTQFVRVHRSTIVNVTQILRVELFGKETYRLLLKNGDKLRVSLSGYKLLKTRLDL</sequence>
<evidence type="ECO:0000259" key="2">
    <source>
        <dbReference type="PROSITE" id="PS50930"/>
    </source>
</evidence>
<feature type="transmembrane region" description="Helical" evidence="1">
    <location>
        <begin position="12"/>
        <end position="35"/>
    </location>
</feature>
<feature type="transmembrane region" description="Helical" evidence="1">
    <location>
        <begin position="110"/>
        <end position="128"/>
    </location>
</feature>
<organism evidence="3 4">
    <name type="scientific">Bacteroides nordii</name>
    <dbReference type="NCBI Taxonomy" id="291645"/>
    <lineage>
        <taxon>Bacteria</taxon>
        <taxon>Pseudomonadati</taxon>
        <taxon>Bacteroidota</taxon>
        <taxon>Bacteroidia</taxon>
        <taxon>Bacteroidales</taxon>
        <taxon>Bacteroidaceae</taxon>
        <taxon>Bacteroides</taxon>
    </lineage>
</organism>
<dbReference type="InterPro" id="IPR007492">
    <property type="entry name" value="LytTR_DNA-bd_dom"/>
</dbReference>
<dbReference type="Proteomes" id="UP000284379">
    <property type="component" value="Unassembled WGS sequence"/>
</dbReference>